<name>A0ABY6F5K8_9GAMM</name>
<feature type="domain" description="ABM" evidence="1">
    <location>
        <begin position="12"/>
        <end position="82"/>
    </location>
</feature>
<accession>A0ABY6F5K8</accession>
<evidence type="ECO:0000313" key="3">
    <source>
        <dbReference type="Proteomes" id="UP001063782"/>
    </source>
</evidence>
<keyword evidence="2" id="KW-0560">Oxidoreductase</keyword>
<dbReference type="InterPro" id="IPR011008">
    <property type="entry name" value="Dimeric_a/b-barrel"/>
</dbReference>
<dbReference type="SUPFAM" id="SSF54909">
    <property type="entry name" value="Dimeric alpha+beta barrel"/>
    <property type="match status" value="1"/>
</dbReference>
<proteinExistence type="predicted"/>
<organism evidence="2 3">
    <name type="scientific">Moraxella nasicaprae</name>
    <dbReference type="NCBI Taxonomy" id="2904122"/>
    <lineage>
        <taxon>Bacteria</taxon>
        <taxon>Pseudomonadati</taxon>
        <taxon>Pseudomonadota</taxon>
        <taxon>Gammaproteobacteria</taxon>
        <taxon>Moraxellales</taxon>
        <taxon>Moraxellaceae</taxon>
        <taxon>Moraxella</taxon>
    </lineage>
</organism>
<dbReference type="RefSeq" id="WP_263076878.1">
    <property type="nucleotide sequence ID" value="NZ_CP089977.1"/>
</dbReference>
<evidence type="ECO:0000259" key="1">
    <source>
        <dbReference type="Pfam" id="PF03992"/>
    </source>
</evidence>
<dbReference type="Proteomes" id="UP001063782">
    <property type="component" value="Chromosome"/>
</dbReference>
<dbReference type="EMBL" id="CP089977">
    <property type="protein sequence ID" value="UXZ05381.1"/>
    <property type="molecule type" value="Genomic_DNA"/>
</dbReference>
<dbReference type="Pfam" id="PF03992">
    <property type="entry name" value="ABM"/>
    <property type="match status" value="1"/>
</dbReference>
<evidence type="ECO:0000313" key="2">
    <source>
        <dbReference type="EMBL" id="UXZ05381.1"/>
    </source>
</evidence>
<dbReference type="GO" id="GO:0004497">
    <property type="term" value="F:monooxygenase activity"/>
    <property type="evidence" value="ECO:0007669"/>
    <property type="project" value="UniProtKB-KW"/>
</dbReference>
<keyword evidence="2" id="KW-0503">Monooxygenase</keyword>
<dbReference type="Gene3D" id="3.30.70.100">
    <property type="match status" value="1"/>
</dbReference>
<sequence>MSNVTFNPKDAYVLINSFIVPAEKEAVMLEFWQKSAEFLKTQDGYIATQLHKNIDPNGHFKFVNVALWESPEKFQKALQTAHKDMPAGVMDGIQYFNGLFEVVYSDMPFEFGKRIG</sequence>
<protein>
    <submittedName>
        <fullName evidence="2">Antibiotic biosynthesis monooxygenase</fullName>
    </submittedName>
</protein>
<reference evidence="2" key="1">
    <citation type="submission" date="2021-12" db="EMBL/GenBank/DDBJ databases">
        <title>taxonomy of Moraxella sp. ZY201224.</title>
        <authorList>
            <person name="Li F."/>
        </authorList>
    </citation>
    <scope>NUCLEOTIDE SEQUENCE</scope>
    <source>
        <strain evidence="2">ZY201224</strain>
    </source>
</reference>
<keyword evidence="3" id="KW-1185">Reference proteome</keyword>
<dbReference type="InterPro" id="IPR007138">
    <property type="entry name" value="ABM_dom"/>
</dbReference>
<gene>
    <name evidence="2" type="ORF">LU297_02730</name>
</gene>